<organism evidence="3 4">
    <name type="scientific">Paraburkholderia caribensis</name>
    <dbReference type="NCBI Taxonomy" id="75105"/>
    <lineage>
        <taxon>Bacteria</taxon>
        <taxon>Pseudomonadati</taxon>
        <taxon>Pseudomonadota</taxon>
        <taxon>Betaproteobacteria</taxon>
        <taxon>Burkholderiales</taxon>
        <taxon>Burkholderiaceae</taxon>
        <taxon>Paraburkholderia</taxon>
    </lineage>
</organism>
<feature type="domain" description="Helix-turn-helix" evidence="1">
    <location>
        <begin position="7"/>
        <end position="57"/>
    </location>
</feature>
<evidence type="ECO:0000313" key="5">
    <source>
        <dbReference type="Proteomes" id="UP001462961"/>
    </source>
</evidence>
<reference evidence="2 5" key="3">
    <citation type="submission" date="2024-01" db="EMBL/GenBank/DDBJ databases">
        <title>The diversity of rhizobia nodulating Mimosa spp. in eleven states of Brazil covering several biomes is determined by host plant, location, and edaphic factors.</title>
        <authorList>
            <person name="Rouws L."/>
            <person name="Barauna A."/>
            <person name="Beukes C."/>
            <person name="De Faria S.M."/>
            <person name="Gross E."/>
            <person name="Dos Reis Junior F.B."/>
            <person name="Simon M."/>
            <person name="Maluk M."/>
            <person name="Odee D.W."/>
            <person name="Kenicer G."/>
            <person name="Young J.P.W."/>
            <person name="Reis V.M."/>
            <person name="Zilli J."/>
            <person name="James E.K."/>
        </authorList>
    </citation>
    <scope>NUCLEOTIDE SEQUENCE [LARGE SCALE GENOMIC DNA]</scope>
    <source>
        <strain evidence="2 5">JHI1651</strain>
    </source>
</reference>
<dbReference type="Proteomes" id="UP000509548">
    <property type="component" value="Chromosome 1"/>
</dbReference>
<protein>
    <submittedName>
        <fullName evidence="2">Helix-turn-helix domain-containing protein</fullName>
    </submittedName>
</protein>
<evidence type="ECO:0000313" key="2">
    <source>
        <dbReference type="EMBL" id="MEO1755051.1"/>
    </source>
</evidence>
<reference evidence="3" key="2">
    <citation type="submission" date="2016-06" db="EMBL/GenBank/DDBJ databases">
        <authorList>
            <person name="Huang P."/>
            <person name="Jiang X."/>
            <person name="Liu X."/>
        </authorList>
    </citation>
    <scope>NUCLEOTIDE SEQUENCE</scope>
    <source>
        <strain evidence="3">852011</strain>
    </source>
</reference>
<gene>
    <name evidence="3" type="ORF">A9O66_03995</name>
    <name evidence="2" type="ORF">VOI32_14040</name>
</gene>
<dbReference type="EMBL" id="JAYLVJ010000015">
    <property type="protein sequence ID" value="MEO1755051.1"/>
    <property type="molecule type" value="Genomic_DNA"/>
</dbReference>
<name>A0A9Q6RZ83_9BURK</name>
<evidence type="ECO:0000259" key="1">
    <source>
        <dbReference type="Pfam" id="PF12728"/>
    </source>
</evidence>
<dbReference type="SUPFAM" id="SSF46955">
    <property type="entry name" value="Putative DNA-binding domain"/>
    <property type="match status" value="1"/>
</dbReference>
<dbReference type="AlphaFoldDB" id="A0A9Q6RZ83"/>
<sequence length="69" mass="7576">MESDQILRPNAAAAFLGVAVPTLYNWAREGQIARPIKLGPRASGWRRSYLEAFITAREQQTQSAQSASA</sequence>
<evidence type="ECO:0000313" key="4">
    <source>
        <dbReference type="Proteomes" id="UP000509548"/>
    </source>
</evidence>
<dbReference type="InterPro" id="IPR041657">
    <property type="entry name" value="HTH_17"/>
</dbReference>
<dbReference type="Gene3D" id="1.10.238.160">
    <property type="match status" value="1"/>
</dbReference>
<dbReference type="Proteomes" id="UP001462961">
    <property type="component" value="Unassembled WGS sequence"/>
</dbReference>
<proteinExistence type="predicted"/>
<dbReference type="Pfam" id="PF12728">
    <property type="entry name" value="HTH_17"/>
    <property type="match status" value="1"/>
</dbReference>
<keyword evidence="5" id="KW-1185">Reference proteome</keyword>
<evidence type="ECO:0000313" key="3">
    <source>
        <dbReference type="EMBL" id="QLB61618.1"/>
    </source>
</evidence>
<reference evidence="3 4" key="1">
    <citation type="journal article" date="2014" name="Genome Announc.">
        <title>Draft Genome Sequence of the Haloacid-Degrading Burkholderia caribensis Strain MBA4.</title>
        <authorList>
            <person name="Pan Y."/>
            <person name="Kong K.F."/>
            <person name="Tsang J.S."/>
        </authorList>
    </citation>
    <scope>NUCLEOTIDE SEQUENCE [LARGE SCALE GENOMIC DNA]</scope>
    <source>
        <strain evidence="3 4">852011</strain>
    </source>
</reference>
<dbReference type="InterPro" id="IPR009061">
    <property type="entry name" value="DNA-bd_dom_put_sf"/>
</dbReference>
<accession>A0A9Q6RZ83</accession>
<dbReference type="RefSeq" id="WP_107203713.1">
    <property type="nucleotide sequence ID" value="NZ_CP015958.1"/>
</dbReference>
<dbReference type="EMBL" id="CP015958">
    <property type="protein sequence ID" value="QLB61618.1"/>
    <property type="molecule type" value="Genomic_DNA"/>
</dbReference>